<dbReference type="Proteomes" id="UP000198669">
    <property type="component" value="Unassembled WGS sequence"/>
</dbReference>
<evidence type="ECO:0000313" key="9">
    <source>
        <dbReference type="Proteomes" id="UP000267921"/>
    </source>
</evidence>
<dbReference type="AlphaFoldDB" id="A0A1H2WQY4"/>
<gene>
    <name evidence="6" type="ORF">EFE40_02355</name>
    <name evidence="7" type="ORF">SAMN04515625_1689</name>
</gene>
<keyword evidence="4" id="KW-0812">Transmembrane</keyword>
<dbReference type="GO" id="GO:0008270">
    <property type="term" value="F:zinc ion binding"/>
    <property type="evidence" value="ECO:0007669"/>
    <property type="project" value="UniProtKB-KW"/>
</dbReference>
<organism evidence="7 8">
    <name type="scientific">Methanohalophilus halophilus</name>
    <dbReference type="NCBI Taxonomy" id="2177"/>
    <lineage>
        <taxon>Archaea</taxon>
        <taxon>Methanobacteriati</taxon>
        <taxon>Methanobacteriota</taxon>
        <taxon>Stenosarchaea group</taxon>
        <taxon>Methanomicrobia</taxon>
        <taxon>Methanosarcinales</taxon>
        <taxon>Methanosarcinaceae</taxon>
        <taxon>Methanohalophilus</taxon>
    </lineage>
</organism>
<accession>A0A1H2WQY4</accession>
<reference evidence="6 9" key="2">
    <citation type="submission" date="2018-10" db="EMBL/GenBank/DDBJ databases">
        <title>Cultivation of a novel Methanohalophilus strain from Kebrit Deep of the Red Sea and a genomic comparison of members of the genus Methanohalophilus.</title>
        <authorList>
            <person name="Guan Y."/>
            <person name="Ngugi D.K."/>
            <person name="Stingl U."/>
        </authorList>
    </citation>
    <scope>NUCLEOTIDE SEQUENCE [LARGE SCALE GENOMIC DNA]</scope>
    <source>
        <strain evidence="6 9">DSM 3094</strain>
    </source>
</reference>
<dbReference type="InterPro" id="IPR035896">
    <property type="entry name" value="AN1-like_Znf"/>
</dbReference>
<keyword evidence="1" id="KW-0479">Metal-binding</keyword>
<evidence type="ECO:0000313" key="8">
    <source>
        <dbReference type="Proteomes" id="UP000198669"/>
    </source>
</evidence>
<evidence type="ECO:0000313" key="6">
    <source>
        <dbReference type="EMBL" id="RNI11039.1"/>
    </source>
</evidence>
<feature type="transmembrane region" description="Helical" evidence="4">
    <location>
        <begin position="135"/>
        <end position="152"/>
    </location>
</feature>
<evidence type="ECO:0000256" key="1">
    <source>
        <dbReference type="ARBA" id="ARBA00022723"/>
    </source>
</evidence>
<sequence>MSSGNNKEDKNKCWYCSESPTNMKYSYETGGEKRVNTEREGFLFKCKRCGHSFCVNHRLPEKHECPVSYEEFKSRQKSKVDYDPYEVVQPILRRNYPVNSKSDEARISYRTPTPSTQINEIYNPSRRNWILNNKILLLMILVILIAIVYYLFI</sequence>
<evidence type="ECO:0000313" key="7">
    <source>
        <dbReference type="EMBL" id="SDW83073.1"/>
    </source>
</evidence>
<dbReference type="EMBL" id="RJJG01000001">
    <property type="protein sequence ID" value="RNI11039.1"/>
    <property type="molecule type" value="Genomic_DNA"/>
</dbReference>
<dbReference type="SMART" id="SM00154">
    <property type="entry name" value="ZnF_AN1"/>
    <property type="match status" value="1"/>
</dbReference>
<evidence type="ECO:0000256" key="2">
    <source>
        <dbReference type="ARBA" id="ARBA00022771"/>
    </source>
</evidence>
<evidence type="ECO:0000256" key="4">
    <source>
        <dbReference type="SAM" id="Phobius"/>
    </source>
</evidence>
<keyword evidence="4" id="KW-0472">Membrane</keyword>
<dbReference type="Gene3D" id="4.10.1110.10">
    <property type="entry name" value="AN1-like Zinc finger"/>
    <property type="match status" value="1"/>
</dbReference>
<dbReference type="EMBL" id="FNMU01000005">
    <property type="protein sequence ID" value="SDW83073.1"/>
    <property type="molecule type" value="Genomic_DNA"/>
</dbReference>
<keyword evidence="3" id="KW-0862">Zinc</keyword>
<dbReference type="Proteomes" id="UP000267921">
    <property type="component" value="Unassembled WGS sequence"/>
</dbReference>
<reference evidence="7 8" key="1">
    <citation type="submission" date="2016-10" db="EMBL/GenBank/DDBJ databases">
        <authorList>
            <person name="de Groot N.N."/>
        </authorList>
    </citation>
    <scope>NUCLEOTIDE SEQUENCE [LARGE SCALE GENOMIC DNA]</scope>
    <source>
        <strain evidence="7 8">Z-7982</strain>
    </source>
</reference>
<protein>
    <submittedName>
        <fullName evidence="7">AN1-like Zinc finger</fullName>
    </submittedName>
</protein>
<feature type="domain" description="AN1-type" evidence="5">
    <location>
        <begin position="32"/>
        <end position="70"/>
    </location>
</feature>
<dbReference type="SUPFAM" id="SSF118310">
    <property type="entry name" value="AN1-like Zinc finger"/>
    <property type="match status" value="1"/>
</dbReference>
<dbReference type="Pfam" id="PF01428">
    <property type="entry name" value="zf-AN1"/>
    <property type="match status" value="1"/>
</dbReference>
<dbReference type="GeneID" id="30582177"/>
<evidence type="ECO:0000259" key="5">
    <source>
        <dbReference type="SMART" id="SM00154"/>
    </source>
</evidence>
<keyword evidence="2" id="KW-0863">Zinc-finger</keyword>
<proteinExistence type="predicted"/>
<dbReference type="OrthoDB" id="26567at2157"/>
<keyword evidence="4" id="KW-1133">Transmembrane helix</keyword>
<name>A0A1H2WQY4_9EURY</name>
<dbReference type="InterPro" id="IPR000058">
    <property type="entry name" value="Znf_AN1"/>
</dbReference>
<evidence type="ECO:0000256" key="3">
    <source>
        <dbReference type="ARBA" id="ARBA00022833"/>
    </source>
</evidence>
<dbReference type="RefSeq" id="WP_072560250.1">
    <property type="nucleotide sequence ID" value="NZ_CP017921.1"/>
</dbReference>